<accession>A0A6A6DNR4</accession>
<feature type="signal peptide" evidence="2">
    <location>
        <begin position="1"/>
        <end position="18"/>
    </location>
</feature>
<keyword evidence="2" id="KW-0732">Signal</keyword>
<feature type="chain" id="PRO_5025522806" evidence="2">
    <location>
        <begin position="19"/>
        <end position="240"/>
    </location>
</feature>
<proteinExistence type="predicted"/>
<protein>
    <submittedName>
        <fullName evidence="3">Uncharacterized protein</fullName>
    </submittedName>
</protein>
<dbReference type="Proteomes" id="UP000800200">
    <property type="component" value="Unassembled WGS sequence"/>
</dbReference>
<reference evidence="3" key="1">
    <citation type="journal article" date="2020" name="Stud. Mycol.">
        <title>101 Dothideomycetes genomes: a test case for predicting lifestyles and emergence of pathogens.</title>
        <authorList>
            <person name="Haridas S."/>
            <person name="Albert R."/>
            <person name="Binder M."/>
            <person name="Bloem J."/>
            <person name="Labutti K."/>
            <person name="Salamov A."/>
            <person name="Andreopoulos B."/>
            <person name="Baker S."/>
            <person name="Barry K."/>
            <person name="Bills G."/>
            <person name="Bluhm B."/>
            <person name="Cannon C."/>
            <person name="Castanera R."/>
            <person name="Culley D."/>
            <person name="Daum C."/>
            <person name="Ezra D."/>
            <person name="Gonzalez J."/>
            <person name="Henrissat B."/>
            <person name="Kuo A."/>
            <person name="Liang C."/>
            <person name="Lipzen A."/>
            <person name="Lutzoni F."/>
            <person name="Magnuson J."/>
            <person name="Mondo S."/>
            <person name="Nolan M."/>
            <person name="Ohm R."/>
            <person name="Pangilinan J."/>
            <person name="Park H.-J."/>
            <person name="Ramirez L."/>
            <person name="Alfaro M."/>
            <person name="Sun H."/>
            <person name="Tritt A."/>
            <person name="Yoshinaga Y."/>
            <person name="Zwiers L.-H."/>
            <person name="Turgeon B."/>
            <person name="Goodwin S."/>
            <person name="Spatafora J."/>
            <person name="Crous P."/>
            <person name="Grigoriev I."/>
        </authorList>
    </citation>
    <scope>NUCLEOTIDE SEQUENCE</scope>
    <source>
        <strain evidence="3">CBS 207.26</strain>
    </source>
</reference>
<dbReference type="AlphaFoldDB" id="A0A6A6DNR4"/>
<name>A0A6A6DNR4_9PEZI</name>
<evidence type="ECO:0000256" key="2">
    <source>
        <dbReference type="SAM" id="SignalP"/>
    </source>
</evidence>
<organism evidence="3 4">
    <name type="scientific">Zopfia rhizophila CBS 207.26</name>
    <dbReference type="NCBI Taxonomy" id="1314779"/>
    <lineage>
        <taxon>Eukaryota</taxon>
        <taxon>Fungi</taxon>
        <taxon>Dikarya</taxon>
        <taxon>Ascomycota</taxon>
        <taxon>Pezizomycotina</taxon>
        <taxon>Dothideomycetes</taxon>
        <taxon>Dothideomycetes incertae sedis</taxon>
        <taxon>Zopfiaceae</taxon>
        <taxon>Zopfia</taxon>
    </lineage>
</organism>
<dbReference type="EMBL" id="ML994654">
    <property type="protein sequence ID" value="KAF2181131.1"/>
    <property type="molecule type" value="Genomic_DNA"/>
</dbReference>
<feature type="region of interest" description="Disordered" evidence="1">
    <location>
        <begin position="48"/>
        <end position="71"/>
    </location>
</feature>
<evidence type="ECO:0000256" key="1">
    <source>
        <dbReference type="SAM" id="MobiDB-lite"/>
    </source>
</evidence>
<evidence type="ECO:0000313" key="4">
    <source>
        <dbReference type="Proteomes" id="UP000800200"/>
    </source>
</evidence>
<sequence>MDVWLCLVWLCLVWLCLRLVTEYANKNPQFNKIAVTMTATVTIESTATPTTLSGSPHFASADSLPARPTSPTAQLLSSVKRSSPPKWTKRSFLKNVPAGPDDRFGDQAGGVRDAQVRRVVDEPGVREEHPAGGLVELFFCGAHSLDAAVLVLIVSVAVAFSCWSVEQEIRFPERVAEQAGQARQPEVVVYAREPECGELVGQKITEFSVTLFRADDTDFIDNRCGEDVEYLGRLILWKKT</sequence>
<keyword evidence="4" id="KW-1185">Reference proteome</keyword>
<evidence type="ECO:0000313" key="3">
    <source>
        <dbReference type="EMBL" id="KAF2181131.1"/>
    </source>
</evidence>
<gene>
    <name evidence="3" type="ORF">K469DRAFT_692365</name>
</gene>